<evidence type="ECO:0000256" key="3">
    <source>
        <dbReference type="ARBA" id="ARBA00022679"/>
    </source>
</evidence>
<evidence type="ECO:0000256" key="5">
    <source>
        <dbReference type="ARBA" id="ARBA00022694"/>
    </source>
</evidence>
<keyword evidence="2 7" id="KW-0489">Methyltransferase</keyword>
<dbReference type="InterPro" id="IPR029063">
    <property type="entry name" value="SAM-dependent_MTases_sf"/>
</dbReference>
<evidence type="ECO:0000259" key="6">
    <source>
        <dbReference type="Pfam" id="PF13649"/>
    </source>
</evidence>
<dbReference type="InterPro" id="IPR002052">
    <property type="entry name" value="DNA_methylase_N6_adenine_CS"/>
</dbReference>
<evidence type="ECO:0000256" key="1">
    <source>
        <dbReference type="ARBA" id="ARBA00022490"/>
    </source>
</evidence>
<feature type="domain" description="Methyltransferase" evidence="6">
    <location>
        <begin position="41"/>
        <end position="130"/>
    </location>
</feature>
<evidence type="ECO:0000256" key="2">
    <source>
        <dbReference type="ARBA" id="ARBA00022603"/>
    </source>
</evidence>
<reference evidence="7" key="1">
    <citation type="journal article" date="2012" name="PLoS ONE">
        <title>Gene sets for utilization of primary and secondary nutrition supplies in the distal gut of endangered iberian lynx.</title>
        <authorList>
            <person name="Alcaide M."/>
            <person name="Messina E."/>
            <person name="Richter M."/>
            <person name="Bargiela R."/>
            <person name="Peplies J."/>
            <person name="Huws S.A."/>
            <person name="Newbold C.J."/>
            <person name="Golyshin P.N."/>
            <person name="Simon M.A."/>
            <person name="Lopez G."/>
            <person name="Yakimov M.M."/>
            <person name="Ferrer M."/>
        </authorList>
    </citation>
    <scope>NUCLEOTIDE SEQUENCE</scope>
</reference>
<dbReference type="Gene3D" id="3.40.50.150">
    <property type="entry name" value="Vaccinia Virus protein VP39"/>
    <property type="match status" value="1"/>
</dbReference>
<accession>J9G8Y7</accession>
<dbReference type="GO" id="GO:0032259">
    <property type="term" value="P:methylation"/>
    <property type="evidence" value="ECO:0007669"/>
    <property type="project" value="UniProtKB-KW"/>
</dbReference>
<keyword evidence="1" id="KW-0963">Cytoplasm</keyword>
<dbReference type="InterPro" id="IPR050210">
    <property type="entry name" value="tRNA_Adenine-N(6)_MTase"/>
</dbReference>
<dbReference type="PANTHER" id="PTHR47739:SF1">
    <property type="entry name" value="TRNA1(VAL) (ADENINE(37)-N6)-METHYLTRANSFERASE"/>
    <property type="match status" value="1"/>
</dbReference>
<dbReference type="HAMAP" id="MF_01872">
    <property type="entry name" value="tRNA_methyltr_YfiC"/>
    <property type="match status" value="1"/>
</dbReference>
<organism evidence="7">
    <name type="scientific">gut metagenome</name>
    <dbReference type="NCBI Taxonomy" id="749906"/>
    <lineage>
        <taxon>unclassified sequences</taxon>
        <taxon>metagenomes</taxon>
        <taxon>organismal metagenomes</taxon>
    </lineage>
</organism>
<dbReference type="PANTHER" id="PTHR47739">
    <property type="entry name" value="TRNA1(VAL) (ADENINE(37)-N6)-METHYLTRANSFERASE"/>
    <property type="match status" value="1"/>
</dbReference>
<evidence type="ECO:0000313" key="7">
    <source>
        <dbReference type="EMBL" id="EJX03324.1"/>
    </source>
</evidence>
<dbReference type="CDD" id="cd02440">
    <property type="entry name" value="AdoMet_MTases"/>
    <property type="match status" value="1"/>
</dbReference>
<dbReference type="GO" id="GO:0016430">
    <property type="term" value="F:tRNA (adenine-N6)-methyltransferase activity"/>
    <property type="evidence" value="ECO:0007669"/>
    <property type="project" value="InterPro"/>
</dbReference>
<keyword evidence="3 7" id="KW-0808">Transferase</keyword>
<keyword evidence="4" id="KW-0949">S-adenosyl-L-methionine</keyword>
<dbReference type="SUPFAM" id="SSF53335">
    <property type="entry name" value="S-adenosyl-L-methionine-dependent methyltransferases"/>
    <property type="match status" value="1"/>
</dbReference>
<dbReference type="EMBL" id="AMCI01002212">
    <property type="protein sequence ID" value="EJX03324.1"/>
    <property type="molecule type" value="Genomic_DNA"/>
</dbReference>
<evidence type="ECO:0000256" key="4">
    <source>
        <dbReference type="ARBA" id="ARBA00022691"/>
    </source>
</evidence>
<dbReference type="GO" id="GO:0003676">
    <property type="term" value="F:nucleic acid binding"/>
    <property type="evidence" value="ECO:0007669"/>
    <property type="project" value="InterPro"/>
</dbReference>
<sequence length="261" mass="28726">MPNPFFSFKQFTVYHDRCAMKVGTDGVLLGAWADVSGVQKVLDVGTGTGLMALMLAQRCEAQIVAVDVDEGAVEQARWNVAASPWADRIRVEQADICRYRPSERFDLVVSNPPYFVDALKCPDRQRSLARHADGLDFGQLMQAMAALLQPEGRACVVIPADGRDALLASARRAGLSPVRQTWVHTKPGAEPKRVLLAFRFQEQVTADGGVGSVLPDTARNVASDRPGMPGEPPTDHLTIELSRHVYSEEYIALTRDFYLKM</sequence>
<dbReference type="Pfam" id="PF13649">
    <property type="entry name" value="Methyltransf_25"/>
    <property type="match status" value="1"/>
</dbReference>
<protein>
    <submittedName>
        <fullName evidence="7">SAM-dependent methyltransferase</fullName>
    </submittedName>
</protein>
<proteinExistence type="inferred from homology"/>
<dbReference type="InterPro" id="IPR022882">
    <property type="entry name" value="tRNA_adenine-N6_MeTrfase"/>
</dbReference>
<dbReference type="InterPro" id="IPR041698">
    <property type="entry name" value="Methyltransf_25"/>
</dbReference>
<comment type="caution">
    <text evidence="7">The sequence shown here is derived from an EMBL/GenBank/DDBJ whole genome shotgun (WGS) entry which is preliminary data.</text>
</comment>
<gene>
    <name evidence="7" type="ORF">EVA_08588</name>
</gene>
<dbReference type="GO" id="GO:0008033">
    <property type="term" value="P:tRNA processing"/>
    <property type="evidence" value="ECO:0007669"/>
    <property type="project" value="UniProtKB-KW"/>
</dbReference>
<name>J9G8Y7_9ZZZZ</name>
<keyword evidence="5" id="KW-0819">tRNA processing</keyword>
<dbReference type="PROSITE" id="PS00092">
    <property type="entry name" value="N6_MTASE"/>
    <property type="match status" value="1"/>
</dbReference>
<dbReference type="AlphaFoldDB" id="J9G8Y7"/>